<dbReference type="Proteomes" id="UP001151760">
    <property type="component" value="Unassembled WGS sequence"/>
</dbReference>
<dbReference type="EMBL" id="BQNB010016604">
    <property type="protein sequence ID" value="GJT53633.1"/>
    <property type="molecule type" value="Genomic_DNA"/>
</dbReference>
<evidence type="ECO:0000313" key="1">
    <source>
        <dbReference type="EMBL" id="GJT53633.1"/>
    </source>
</evidence>
<name>A0ABQ5ES42_9ASTR</name>
<gene>
    <name evidence="1" type="ORF">Tco_0988687</name>
</gene>
<organism evidence="1 2">
    <name type="scientific">Tanacetum coccineum</name>
    <dbReference type="NCBI Taxonomy" id="301880"/>
    <lineage>
        <taxon>Eukaryota</taxon>
        <taxon>Viridiplantae</taxon>
        <taxon>Streptophyta</taxon>
        <taxon>Embryophyta</taxon>
        <taxon>Tracheophyta</taxon>
        <taxon>Spermatophyta</taxon>
        <taxon>Magnoliopsida</taxon>
        <taxon>eudicotyledons</taxon>
        <taxon>Gunneridae</taxon>
        <taxon>Pentapetalae</taxon>
        <taxon>asterids</taxon>
        <taxon>campanulids</taxon>
        <taxon>Asterales</taxon>
        <taxon>Asteraceae</taxon>
        <taxon>Asteroideae</taxon>
        <taxon>Anthemideae</taxon>
        <taxon>Anthemidinae</taxon>
        <taxon>Tanacetum</taxon>
    </lineage>
</organism>
<comment type="caution">
    <text evidence="1">The sequence shown here is derived from an EMBL/GenBank/DDBJ whole genome shotgun (WGS) entry which is preliminary data.</text>
</comment>
<accession>A0ABQ5ES42</accession>
<sequence length="149" mass="16467">MCIATMKTGYAAGIARCVDMLDTASTHDHLDSGETSCMIQKSNVSRTTRGRLSALRYGSSGTKVCMTPTNRMSLRRLLAQYRDRCVAIDYLVRKMGEAIDAPPPQRSTSRVLLIPTTLIDKSIQCYNSDHVIALSGVVRLRSPINLDWS</sequence>
<reference evidence="1" key="1">
    <citation type="journal article" date="2022" name="Int. J. Mol. Sci.">
        <title>Draft Genome of Tanacetum Coccineum: Genomic Comparison of Closely Related Tanacetum-Family Plants.</title>
        <authorList>
            <person name="Yamashiro T."/>
            <person name="Shiraishi A."/>
            <person name="Nakayama K."/>
            <person name="Satake H."/>
        </authorList>
    </citation>
    <scope>NUCLEOTIDE SEQUENCE</scope>
</reference>
<keyword evidence="2" id="KW-1185">Reference proteome</keyword>
<reference evidence="1" key="2">
    <citation type="submission" date="2022-01" db="EMBL/GenBank/DDBJ databases">
        <authorList>
            <person name="Yamashiro T."/>
            <person name="Shiraishi A."/>
            <person name="Satake H."/>
            <person name="Nakayama K."/>
        </authorList>
    </citation>
    <scope>NUCLEOTIDE SEQUENCE</scope>
</reference>
<evidence type="ECO:0000313" key="2">
    <source>
        <dbReference type="Proteomes" id="UP001151760"/>
    </source>
</evidence>
<protein>
    <submittedName>
        <fullName evidence="1">Uncharacterized protein</fullName>
    </submittedName>
</protein>
<proteinExistence type="predicted"/>